<reference evidence="1 2" key="1">
    <citation type="submission" date="2007-11" db="EMBL/GenBank/DDBJ databases">
        <title>Draft genome sequence of Bacteroides stercoris(ATCC 43183).</title>
        <authorList>
            <person name="Sudarsanam P."/>
            <person name="Ley R."/>
            <person name="Guruge J."/>
            <person name="Turnbaugh P.J."/>
            <person name="Mahowald M."/>
            <person name="Liep D."/>
            <person name="Gordon J."/>
        </authorList>
    </citation>
    <scope>NUCLEOTIDE SEQUENCE [LARGE SCALE GENOMIC DNA]</scope>
    <source>
        <strain evidence="1 2">ATCC 43183</strain>
    </source>
</reference>
<dbReference type="EMBL" id="ABFZ02000015">
    <property type="protein sequence ID" value="EDS16600.1"/>
    <property type="molecule type" value="Genomic_DNA"/>
</dbReference>
<gene>
    <name evidence="1" type="ORF">BACSTE_00412</name>
</gene>
<name>B0NLT6_BACSE</name>
<protein>
    <submittedName>
        <fullName evidence="1">Uncharacterized protein</fullName>
    </submittedName>
</protein>
<dbReference type="AlphaFoldDB" id="B0NLT6"/>
<organism evidence="1 2">
    <name type="scientific">Bacteroides stercoris ATCC 43183</name>
    <dbReference type="NCBI Taxonomy" id="449673"/>
    <lineage>
        <taxon>Bacteria</taxon>
        <taxon>Pseudomonadati</taxon>
        <taxon>Bacteroidota</taxon>
        <taxon>Bacteroidia</taxon>
        <taxon>Bacteroidales</taxon>
        <taxon>Bacteroidaceae</taxon>
        <taxon>Bacteroides</taxon>
    </lineage>
</organism>
<dbReference type="RefSeq" id="WP_005652892.1">
    <property type="nucleotide sequence ID" value="NZ_CP102262.1"/>
</dbReference>
<reference evidence="1 2" key="2">
    <citation type="submission" date="2007-11" db="EMBL/GenBank/DDBJ databases">
        <authorList>
            <person name="Fulton L."/>
            <person name="Clifton S."/>
            <person name="Fulton B."/>
            <person name="Xu J."/>
            <person name="Minx P."/>
            <person name="Pepin K.H."/>
            <person name="Johnson M."/>
            <person name="Thiruvilangam P."/>
            <person name="Bhonagiri V."/>
            <person name="Nash W.E."/>
            <person name="Mardis E.R."/>
            <person name="Wilson R.K."/>
        </authorList>
    </citation>
    <scope>NUCLEOTIDE SEQUENCE [LARGE SCALE GENOMIC DNA]</scope>
    <source>
        <strain evidence="1 2">ATCC 43183</strain>
    </source>
</reference>
<dbReference type="HOGENOM" id="CLU_1393873_0_0_10"/>
<comment type="caution">
    <text evidence="1">The sequence shown here is derived from an EMBL/GenBank/DDBJ whole genome shotgun (WGS) entry which is preliminary data.</text>
</comment>
<accession>B0NLT6</accession>
<sequence>MKSIIFIFFTVFVVECSSHENIVSVRQVQNDSPVILRIRKDRTAIHSLLYPIAFEFKKNGKKEIYYGENSYFAKNENICPGTAGCYLRVGDKDRYLTYSYRKFDGKIKYVIDKNDTIKEFVSVYYKKMIREKKDTIHVSLKEFNNHFKYIIDNFFEGDSIYLHFHDHKRWTDVPLRVSFN</sequence>
<dbReference type="eggNOG" id="ENOG50315GU">
    <property type="taxonomic scope" value="Bacteria"/>
</dbReference>
<evidence type="ECO:0000313" key="2">
    <source>
        <dbReference type="Proteomes" id="UP000004713"/>
    </source>
</evidence>
<dbReference type="Proteomes" id="UP000004713">
    <property type="component" value="Unassembled WGS sequence"/>
</dbReference>
<dbReference type="GeneID" id="31796223"/>
<evidence type="ECO:0000313" key="1">
    <source>
        <dbReference type="EMBL" id="EDS16600.1"/>
    </source>
</evidence>
<proteinExistence type="predicted"/>